<reference evidence="2 3" key="2">
    <citation type="submission" date="2018-11" db="EMBL/GenBank/DDBJ databases">
        <authorList>
            <consortium name="Pathogen Informatics"/>
        </authorList>
    </citation>
    <scope>NUCLEOTIDE SEQUENCE [LARGE SCALE GENOMIC DNA]</scope>
</reference>
<dbReference type="InterPro" id="IPR017850">
    <property type="entry name" value="Alkaline_phosphatase_core_sf"/>
</dbReference>
<organism evidence="4">
    <name type="scientific">Rodentolepis nana</name>
    <name type="common">Dwarf tapeworm</name>
    <name type="synonym">Hymenolepis nana</name>
    <dbReference type="NCBI Taxonomy" id="102285"/>
    <lineage>
        <taxon>Eukaryota</taxon>
        <taxon>Metazoa</taxon>
        <taxon>Spiralia</taxon>
        <taxon>Lophotrochozoa</taxon>
        <taxon>Platyhelminthes</taxon>
        <taxon>Cestoda</taxon>
        <taxon>Eucestoda</taxon>
        <taxon>Cyclophyllidea</taxon>
        <taxon>Hymenolepididae</taxon>
        <taxon>Rodentolepis</taxon>
    </lineage>
</organism>
<dbReference type="InterPro" id="IPR002591">
    <property type="entry name" value="Phosphodiest/P_Trfase"/>
</dbReference>
<dbReference type="WBParaSite" id="HNAJ_0000497001-mRNA-1">
    <property type="protein sequence ID" value="HNAJ_0000497001-mRNA-1"/>
    <property type="gene ID" value="HNAJ_0000497001"/>
</dbReference>
<dbReference type="Gene3D" id="3.30.1360.180">
    <property type="match status" value="1"/>
</dbReference>
<dbReference type="PANTHER" id="PTHR10151:SF120">
    <property type="entry name" value="BIS(5'-ADENOSYL)-TRIPHOSPHATASE"/>
    <property type="match status" value="1"/>
</dbReference>
<dbReference type="AlphaFoldDB" id="A0A0R3TD31"/>
<protein>
    <submittedName>
        <fullName evidence="4">Ectonucleotide pyrophosphatase/phosphodiesterase family member 6</fullName>
    </submittedName>
</protein>
<feature type="transmembrane region" description="Helical" evidence="1">
    <location>
        <begin position="199"/>
        <end position="217"/>
    </location>
</feature>
<keyword evidence="1" id="KW-1133">Transmembrane helix</keyword>
<dbReference type="EMBL" id="UZAE01003884">
    <property type="protein sequence ID" value="VDO00828.1"/>
    <property type="molecule type" value="Genomic_DNA"/>
</dbReference>
<dbReference type="STRING" id="102285.A0A0R3TD31"/>
<evidence type="ECO:0000313" key="3">
    <source>
        <dbReference type="Proteomes" id="UP000278807"/>
    </source>
</evidence>
<accession>A0A0R3TD31</accession>
<dbReference type="GO" id="GO:0016787">
    <property type="term" value="F:hydrolase activity"/>
    <property type="evidence" value="ECO:0007669"/>
    <property type="project" value="UniProtKB-ARBA"/>
</dbReference>
<dbReference type="Gene3D" id="3.40.720.10">
    <property type="entry name" value="Alkaline Phosphatase, subunit A"/>
    <property type="match status" value="1"/>
</dbReference>
<reference evidence="4" key="1">
    <citation type="submission" date="2017-02" db="UniProtKB">
        <authorList>
            <consortium name="WormBaseParasite"/>
        </authorList>
    </citation>
    <scope>IDENTIFICATION</scope>
</reference>
<dbReference type="OrthoDB" id="415411at2759"/>
<evidence type="ECO:0000256" key="1">
    <source>
        <dbReference type="SAM" id="Phobius"/>
    </source>
</evidence>
<dbReference type="Proteomes" id="UP000278807">
    <property type="component" value="Unassembled WGS sequence"/>
</dbReference>
<sequence>MTTVNISVVVPIHKYLPPEEYMSGVDGSPATLGIWPLPKGKSVDVLYEKVKKAETEFGHCKVYKKEEIPDEYHYKNNDRVAPIVVIAEKGWMLLTNESNPFTGSIVGNHGYNNSNADMHPFIIAAGPGIRKLGRVDRFYQVDVYALVLLLLKYYMPAVVDSDVMRVATFVKTIPSMDVLKQFDRYAKGLDPLPDASSMLEANTFFILVLLLAIQFILRH</sequence>
<evidence type="ECO:0000313" key="4">
    <source>
        <dbReference type="WBParaSite" id="HNAJ_0000497001-mRNA-1"/>
    </source>
</evidence>
<keyword evidence="3" id="KW-1185">Reference proteome</keyword>
<dbReference type="SUPFAM" id="SSF53649">
    <property type="entry name" value="Alkaline phosphatase-like"/>
    <property type="match status" value="1"/>
</dbReference>
<keyword evidence="1" id="KW-0472">Membrane</keyword>
<gene>
    <name evidence="2" type="ORF">HNAJ_LOCUS4968</name>
</gene>
<dbReference type="PANTHER" id="PTHR10151">
    <property type="entry name" value="ECTONUCLEOTIDE PYROPHOSPHATASE/PHOSPHODIESTERASE"/>
    <property type="match status" value="1"/>
</dbReference>
<feature type="transmembrane region" description="Helical" evidence="1">
    <location>
        <begin position="138"/>
        <end position="155"/>
    </location>
</feature>
<dbReference type="Pfam" id="PF01663">
    <property type="entry name" value="Phosphodiest"/>
    <property type="match status" value="1"/>
</dbReference>
<evidence type="ECO:0000313" key="2">
    <source>
        <dbReference type="EMBL" id="VDO00828.1"/>
    </source>
</evidence>
<name>A0A0R3TD31_RODNA</name>
<proteinExistence type="predicted"/>
<keyword evidence="1" id="KW-0812">Transmembrane</keyword>